<evidence type="ECO:0000256" key="3">
    <source>
        <dbReference type="PROSITE-ProRule" id="PRU00284"/>
    </source>
</evidence>
<dbReference type="PANTHER" id="PTHR32089">
    <property type="entry name" value="METHYL-ACCEPTING CHEMOTAXIS PROTEIN MCPB"/>
    <property type="match status" value="1"/>
</dbReference>
<dbReference type="Pfam" id="PF00672">
    <property type="entry name" value="HAMP"/>
    <property type="match status" value="1"/>
</dbReference>
<evidence type="ECO:0000313" key="7">
    <source>
        <dbReference type="EMBL" id="GLR13001.1"/>
    </source>
</evidence>
<keyword evidence="4" id="KW-1133">Transmembrane helix</keyword>
<comment type="similarity">
    <text evidence="2">Belongs to the methyl-accepting chemotaxis (MCP) protein family.</text>
</comment>
<protein>
    <submittedName>
        <fullName evidence="7">Methyl-accepting chemotaxis protein</fullName>
    </submittedName>
</protein>
<name>A0ABQ5YEN3_9NEIS</name>
<accession>A0ABQ5YEN3</accession>
<dbReference type="SUPFAM" id="SSF58104">
    <property type="entry name" value="Methyl-accepting chemotaxis protein (MCP) signaling domain"/>
    <property type="match status" value="1"/>
</dbReference>
<dbReference type="Gene3D" id="1.10.287.950">
    <property type="entry name" value="Methyl-accepting chemotaxis protein"/>
    <property type="match status" value="1"/>
</dbReference>
<evidence type="ECO:0000313" key="8">
    <source>
        <dbReference type="Proteomes" id="UP001156706"/>
    </source>
</evidence>
<dbReference type="PROSITE" id="PS50885">
    <property type="entry name" value="HAMP"/>
    <property type="match status" value="1"/>
</dbReference>
<evidence type="ECO:0000256" key="1">
    <source>
        <dbReference type="ARBA" id="ARBA00023224"/>
    </source>
</evidence>
<dbReference type="CDD" id="cd11386">
    <property type="entry name" value="MCP_signal"/>
    <property type="match status" value="1"/>
</dbReference>
<keyword evidence="1 3" id="KW-0807">Transducer</keyword>
<evidence type="ECO:0000259" key="5">
    <source>
        <dbReference type="PROSITE" id="PS50111"/>
    </source>
</evidence>
<dbReference type="CDD" id="cd06225">
    <property type="entry name" value="HAMP"/>
    <property type="match status" value="1"/>
</dbReference>
<sequence>MKDLSFGLRIGASFALLLVLMAIVAITGSRGVEQQYQQVKSLVEGDIALNAAASDTRYHVGNLRRYEKDSFINIDKPEKVKEYREKWDSSLAKAQESLAKADKLAADDIHQKITALREQMGKYAEGYRGVAGRLGQDITTTADANAAIDVHKTYVRGMEGQLNEILKYTEGRAAKVTDELASAKASTERGLWLWAGAAILLGIGIAIWVATSIRTPLNAAQSAAQKIAAGNDLTIKMPSHGDNEIGRTVNAFCRVLEGLRSLVIDTRGGARQVAESASEMDTISEQVALASSNQAQASAAVASAIEQLTTSIAVVSDSAESVREAAGAATGQAGDGERLAGQTADEIARIAEALEAASQAIATLNARSDEIGGIVRVIKDIADQTNLLALNAAIEAARAGEQGRGFAVVADEVRKLAERTAGATADISAKIETVQRDTVSAGARMQEASGRIDAGVSHARELADAMERIRSGSQGTVNTLTEIADAIREQRVAANQIAINIEKIAQMSEENHASVSSANLLAKRLGELSRGLNVQIGQFVVD</sequence>
<feature type="transmembrane region" description="Helical" evidence="4">
    <location>
        <begin position="191"/>
        <end position="210"/>
    </location>
</feature>
<organism evidence="7 8">
    <name type="scientific">Chitinimonas prasina</name>
    <dbReference type="NCBI Taxonomy" id="1434937"/>
    <lineage>
        <taxon>Bacteria</taxon>
        <taxon>Pseudomonadati</taxon>
        <taxon>Pseudomonadota</taxon>
        <taxon>Betaproteobacteria</taxon>
        <taxon>Neisseriales</taxon>
        <taxon>Chitinibacteraceae</taxon>
        <taxon>Chitinimonas</taxon>
    </lineage>
</organism>
<feature type="transmembrane region" description="Helical" evidence="4">
    <location>
        <begin position="6"/>
        <end position="26"/>
    </location>
</feature>
<keyword evidence="4" id="KW-0812">Transmembrane</keyword>
<dbReference type="SMART" id="SM00304">
    <property type="entry name" value="HAMP"/>
    <property type="match status" value="2"/>
</dbReference>
<dbReference type="PROSITE" id="PS50111">
    <property type="entry name" value="CHEMOTAXIS_TRANSDUC_2"/>
    <property type="match status" value="1"/>
</dbReference>
<feature type="domain" description="HAMP" evidence="6">
    <location>
        <begin position="211"/>
        <end position="264"/>
    </location>
</feature>
<dbReference type="PRINTS" id="PR00260">
    <property type="entry name" value="CHEMTRNSDUCR"/>
</dbReference>
<dbReference type="RefSeq" id="WP_284196120.1">
    <property type="nucleotide sequence ID" value="NZ_BSOG01000002.1"/>
</dbReference>
<dbReference type="SMART" id="SM00283">
    <property type="entry name" value="MA"/>
    <property type="match status" value="1"/>
</dbReference>
<dbReference type="PANTHER" id="PTHR32089:SF112">
    <property type="entry name" value="LYSOZYME-LIKE PROTEIN-RELATED"/>
    <property type="match status" value="1"/>
</dbReference>
<keyword evidence="8" id="KW-1185">Reference proteome</keyword>
<evidence type="ECO:0000256" key="4">
    <source>
        <dbReference type="SAM" id="Phobius"/>
    </source>
</evidence>
<feature type="domain" description="Methyl-accepting transducer" evidence="5">
    <location>
        <begin position="269"/>
        <end position="505"/>
    </location>
</feature>
<dbReference type="Pfam" id="PF00015">
    <property type="entry name" value="MCPsignal"/>
    <property type="match status" value="1"/>
</dbReference>
<evidence type="ECO:0000259" key="6">
    <source>
        <dbReference type="PROSITE" id="PS50885"/>
    </source>
</evidence>
<reference evidence="8" key="1">
    <citation type="journal article" date="2019" name="Int. J. Syst. Evol. Microbiol.">
        <title>The Global Catalogue of Microorganisms (GCM) 10K type strain sequencing project: providing services to taxonomists for standard genome sequencing and annotation.</title>
        <authorList>
            <consortium name="The Broad Institute Genomics Platform"/>
            <consortium name="The Broad Institute Genome Sequencing Center for Infectious Disease"/>
            <person name="Wu L."/>
            <person name="Ma J."/>
        </authorList>
    </citation>
    <scope>NUCLEOTIDE SEQUENCE [LARGE SCALE GENOMIC DNA]</scope>
    <source>
        <strain evidence="8">NBRC 110044</strain>
    </source>
</reference>
<gene>
    <name evidence="7" type="primary">mcp40H-19</name>
    <name evidence="7" type="ORF">GCM10007907_17910</name>
</gene>
<dbReference type="InterPro" id="IPR003660">
    <property type="entry name" value="HAMP_dom"/>
</dbReference>
<dbReference type="Proteomes" id="UP001156706">
    <property type="component" value="Unassembled WGS sequence"/>
</dbReference>
<proteinExistence type="inferred from homology"/>
<dbReference type="InterPro" id="IPR004089">
    <property type="entry name" value="MCPsignal_dom"/>
</dbReference>
<keyword evidence="4" id="KW-0472">Membrane</keyword>
<dbReference type="EMBL" id="BSOG01000002">
    <property type="protein sequence ID" value="GLR13001.1"/>
    <property type="molecule type" value="Genomic_DNA"/>
</dbReference>
<comment type="caution">
    <text evidence="7">The sequence shown here is derived from an EMBL/GenBank/DDBJ whole genome shotgun (WGS) entry which is preliminary data.</text>
</comment>
<dbReference type="InterPro" id="IPR004090">
    <property type="entry name" value="Chemotax_Me-accpt_rcpt"/>
</dbReference>
<evidence type="ECO:0000256" key="2">
    <source>
        <dbReference type="ARBA" id="ARBA00029447"/>
    </source>
</evidence>